<name>A0A3M3AEP4_PSEYM</name>
<dbReference type="SUPFAM" id="SSF52499">
    <property type="entry name" value="Isochorismatase-like hydrolases"/>
    <property type="match status" value="1"/>
</dbReference>
<protein>
    <submittedName>
        <fullName evidence="1">Isochorismatase protein</fullName>
    </submittedName>
</protein>
<comment type="caution">
    <text evidence="1">The sequence shown here is derived from an EMBL/GenBank/DDBJ whole genome shotgun (WGS) entry which is preliminary data.</text>
</comment>
<evidence type="ECO:0000313" key="2">
    <source>
        <dbReference type="Proteomes" id="UP000282378"/>
    </source>
</evidence>
<proteinExistence type="predicted"/>
<dbReference type="EMBL" id="RBNL01000666">
    <property type="protein sequence ID" value="RML98884.1"/>
    <property type="molecule type" value="Genomic_DNA"/>
</dbReference>
<gene>
    <name evidence="1" type="ORF">APX70_05745</name>
</gene>
<dbReference type="Proteomes" id="UP000282378">
    <property type="component" value="Unassembled WGS sequence"/>
</dbReference>
<accession>A0A3M3AEP4</accession>
<organism evidence="1 2">
    <name type="scientific">Pseudomonas syringae pv. maculicola</name>
    <dbReference type="NCBI Taxonomy" id="59511"/>
    <lineage>
        <taxon>Bacteria</taxon>
        <taxon>Pseudomonadati</taxon>
        <taxon>Pseudomonadota</taxon>
        <taxon>Gammaproteobacteria</taxon>
        <taxon>Pseudomonadales</taxon>
        <taxon>Pseudomonadaceae</taxon>
        <taxon>Pseudomonas</taxon>
    </lineage>
</organism>
<feature type="non-terminal residue" evidence="1">
    <location>
        <position position="63"/>
    </location>
</feature>
<sequence>MSISARPDTFTFEPSRTAVVIIDMQRDFLEPGGFGAALGNDVAPLQAIVPTVQQLLALAREQG</sequence>
<dbReference type="AlphaFoldDB" id="A0A3M3AEP4"/>
<dbReference type="InterPro" id="IPR036380">
    <property type="entry name" value="Isochorismatase-like_sf"/>
</dbReference>
<reference evidence="1 2" key="1">
    <citation type="submission" date="2018-08" db="EMBL/GenBank/DDBJ databases">
        <title>Recombination of ecologically and evolutionarily significant loci maintains genetic cohesion in the Pseudomonas syringae species complex.</title>
        <authorList>
            <person name="Dillon M."/>
            <person name="Thakur S."/>
            <person name="Almeida R.N.D."/>
            <person name="Weir B.S."/>
            <person name="Guttman D.S."/>
        </authorList>
    </citation>
    <scope>NUCLEOTIDE SEQUENCE [LARGE SCALE GENOMIC DNA]</scope>
    <source>
        <strain evidence="1 2">88_10</strain>
    </source>
</reference>
<dbReference type="Gene3D" id="3.40.50.850">
    <property type="entry name" value="Isochorismatase-like"/>
    <property type="match status" value="1"/>
</dbReference>
<evidence type="ECO:0000313" key="1">
    <source>
        <dbReference type="EMBL" id="RML98884.1"/>
    </source>
</evidence>